<dbReference type="AlphaFoldDB" id="A0A8X6KNB6"/>
<sequence length="75" mass="8197">MITSTSSPEEVVQRFTGRASSPTAFTIRSLVGRFEELGSLADRPGRGAHPDIRTEDNVESVRQMIRLSQLAIVPA</sequence>
<name>A0A8X6KNB6_9ARAC</name>
<dbReference type="Proteomes" id="UP000886998">
    <property type="component" value="Unassembled WGS sequence"/>
</dbReference>
<organism evidence="1 2">
    <name type="scientific">Trichonephila inaurata madagascariensis</name>
    <dbReference type="NCBI Taxonomy" id="2747483"/>
    <lineage>
        <taxon>Eukaryota</taxon>
        <taxon>Metazoa</taxon>
        <taxon>Ecdysozoa</taxon>
        <taxon>Arthropoda</taxon>
        <taxon>Chelicerata</taxon>
        <taxon>Arachnida</taxon>
        <taxon>Araneae</taxon>
        <taxon>Araneomorphae</taxon>
        <taxon>Entelegynae</taxon>
        <taxon>Araneoidea</taxon>
        <taxon>Nephilidae</taxon>
        <taxon>Trichonephila</taxon>
        <taxon>Trichonephila inaurata</taxon>
    </lineage>
</organism>
<protein>
    <recommendedName>
        <fullName evidence="3">DUF4817 domain-containing protein</fullName>
    </recommendedName>
</protein>
<keyword evidence="2" id="KW-1185">Reference proteome</keyword>
<evidence type="ECO:0008006" key="3">
    <source>
        <dbReference type="Google" id="ProtNLM"/>
    </source>
</evidence>
<accession>A0A8X6KNB6</accession>
<reference evidence="1" key="1">
    <citation type="submission" date="2020-08" db="EMBL/GenBank/DDBJ databases">
        <title>Multicomponent nature underlies the extraordinary mechanical properties of spider dragline silk.</title>
        <authorList>
            <person name="Kono N."/>
            <person name="Nakamura H."/>
            <person name="Mori M."/>
            <person name="Yoshida Y."/>
            <person name="Ohtoshi R."/>
            <person name="Malay A.D."/>
            <person name="Moran D.A.P."/>
            <person name="Tomita M."/>
            <person name="Numata K."/>
            <person name="Arakawa K."/>
        </authorList>
    </citation>
    <scope>NUCLEOTIDE SEQUENCE</scope>
</reference>
<comment type="caution">
    <text evidence="1">The sequence shown here is derived from an EMBL/GenBank/DDBJ whole genome shotgun (WGS) entry which is preliminary data.</text>
</comment>
<proteinExistence type="predicted"/>
<evidence type="ECO:0000313" key="2">
    <source>
        <dbReference type="Proteomes" id="UP000886998"/>
    </source>
</evidence>
<gene>
    <name evidence="1" type="ORF">TNIN_273341</name>
</gene>
<dbReference type="EMBL" id="BMAV01027709">
    <property type="protein sequence ID" value="GFS61662.1"/>
    <property type="molecule type" value="Genomic_DNA"/>
</dbReference>
<evidence type="ECO:0000313" key="1">
    <source>
        <dbReference type="EMBL" id="GFS61662.1"/>
    </source>
</evidence>
<dbReference type="OrthoDB" id="10040454at2759"/>